<evidence type="ECO:0000256" key="1">
    <source>
        <dbReference type="SAM" id="MobiDB-lite"/>
    </source>
</evidence>
<sequence>MNISAETYPANIPSESQSAPVQQMNYTPDPQIQQMTMMLNGGNNGYNDPMMNMLPYMMKNEGKNIDPQVMQAIMTNSMLNSINGMNNFNNNNNNY</sequence>
<comment type="caution">
    <text evidence="2">The sequence shown here is derived from an EMBL/GenBank/DDBJ whole genome shotgun (WGS) entry which is preliminary data.</text>
</comment>
<accession>A0A9D9DN82</accession>
<feature type="compositionally biased region" description="Polar residues" evidence="1">
    <location>
        <begin position="13"/>
        <end position="25"/>
    </location>
</feature>
<proteinExistence type="predicted"/>
<dbReference type="EMBL" id="JADIND010000098">
    <property type="protein sequence ID" value="MBO8430668.1"/>
    <property type="molecule type" value="Genomic_DNA"/>
</dbReference>
<dbReference type="Proteomes" id="UP000823632">
    <property type="component" value="Unassembled WGS sequence"/>
</dbReference>
<protein>
    <submittedName>
        <fullName evidence="2">Uncharacterized protein</fullName>
    </submittedName>
</protein>
<feature type="region of interest" description="Disordered" evidence="1">
    <location>
        <begin position="1"/>
        <end position="25"/>
    </location>
</feature>
<organism evidence="2 3">
    <name type="scientific">Candidatus Scatousia excrementipullorum</name>
    <dbReference type="NCBI Taxonomy" id="2840936"/>
    <lineage>
        <taxon>Bacteria</taxon>
        <taxon>Candidatus Scatousia</taxon>
    </lineage>
</organism>
<reference evidence="2" key="1">
    <citation type="submission" date="2020-10" db="EMBL/GenBank/DDBJ databases">
        <authorList>
            <person name="Gilroy R."/>
        </authorList>
    </citation>
    <scope>NUCLEOTIDE SEQUENCE</scope>
    <source>
        <strain evidence="2">10192</strain>
    </source>
</reference>
<gene>
    <name evidence="2" type="ORF">IAC76_04710</name>
</gene>
<evidence type="ECO:0000313" key="2">
    <source>
        <dbReference type="EMBL" id="MBO8430668.1"/>
    </source>
</evidence>
<name>A0A9D9DN82_9BACT</name>
<reference evidence="2" key="2">
    <citation type="journal article" date="2021" name="PeerJ">
        <title>Extensive microbial diversity within the chicken gut microbiome revealed by metagenomics and culture.</title>
        <authorList>
            <person name="Gilroy R."/>
            <person name="Ravi A."/>
            <person name="Getino M."/>
            <person name="Pursley I."/>
            <person name="Horton D.L."/>
            <person name="Alikhan N.F."/>
            <person name="Baker D."/>
            <person name="Gharbi K."/>
            <person name="Hall N."/>
            <person name="Watson M."/>
            <person name="Adriaenssens E.M."/>
            <person name="Foster-Nyarko E."/>
            <person name="Jarju S."/>
            <person name="Secka A."/>
            <person name="Antonio M."/>
            <person name="Oren A."/>
            <person name="Chaudhuri R.R."/>
            <person name="La Ragione R."/>
            <person name="Hildebrand F."/>
            <person name="Pallen M.J."/>
        </authorList>
    </citation>
    <scope>NUCLEOTIDE SEQUENCE</scope>
    <source>
        <strain evidence="2">10192</strain>
    </source>
</reference>
<evidence type="ECO:0000313" key="3">
    <source>
        <dbReference type="Proteomes" id="UP000823632"/>
    </source>
</evidence>
<dbReference type="AlphaFoldDB" id="A0A9D9DN82"/>